<dbReference type="EC" id="2.7.7.49" evidence="1"/>
<gene>
    <name evidence="11" type="primary">ltrA_2</name>
    <name evidence="12" type="synonym">ltrA_3</name>
    <name evidence="11" type="ORF">NCTC13316_03260</name>
    <name evidence="12" type="ORF">NCTC13316_03323</name>
</gene>
<evidence type="ECO:0000256" key="9">
    <source>
        <dbReference type="ARBA" id="ARBA00048173"/>
    </source>
</evidence>
<dbReference type="Pfam" id="PF00078">
    <property type="entry name" value="RVT_1"/>
    <property type="match status" value="1"/>
</dbReference>
<reference evidence="11 13" key="1">
    <citation type="submission" date="2018-06" db="EMBL/GenBank/DDBJ databases">
        <authorList>
            <consortium name="Pathogen Informatics"/>
            <person name="Doyle S."/>
        </authorList>
    </citation>
    <scope>NUCLEOTIDE SEQUENCE [LARGE SCALE GENOMIC DNA]</scope>
    <source>
        <strain evidence="11 13">NCTC13316</strain>
    </source>
</reference>
<dbReference type="SUPFAM" id="SSF56672">
    <property type="entry name" value="DNA/RNA polymerases"/>
    <property type="match status" value="1"/>
</dbReference>
<dbReference type="EMBL" id="UGOD01000004">
    <property type="protein sequence ID" value="STX81390.1"/>
    <property type="molecule type" value="Genomic_DNA"/>
</dbReference>
<dbReference type="GO" id="GO:0046872">
    <property type="term" value="F:metal ion binding"/>
    <property type="evidence" value="ECO:0007669"/>
    <property type="project" value="UniProtKB-KW"/>
</dbReference>
<dbReference type="InterPro" id="IPR051083">
    <property type="entry name" value="GrpII_Intron_Splice-Mob/Def"/>
</dbReference>
<dbReference type="InterPro" id="IPR043502">
    <property type="entry name" value="DNA/RNA_pol_sf"/>
</dbReference>
<evidence type="ECO:0000256" key="8">
    <source>
        <dbReference type="ARBA" id="ARBA00034120"/>
    </source>
</evidence>
<dbReference type="PROSITE" id="PS50878">
    <property type="entry name" value="RT_POL"/>
    <property type="match status" value="1"/>
</dbReference>
<proteinExistence type="inferred from homology"/>
<comment type="similarity">
    <text evidence="8">Belongs to the bacterial reverse transcriptase family.</text>
</comment>
<dbReference type="InterPro" id="IPR000477">
    <property type="entry name" value="RT_dom"/>
</dbReference>
<dbReference type="InterPro" id="IPR043128">
    <property type="entry name" value="Rev_trsase/Diguanyl_cyclase"/>
</dbReference>
<dbReference type="OrthoDB" id="9793236at2"/>
<evidence type="ECO:0000313" key="11">
    <source>
        <dbReference type="EMBL" id="STX81390.1"/>
    </source>
</evidence>
<dbReference type="PANTHER" id="PTHR34047">
    <property type="entry name" value="NUCLEAR INTRON MATURASE 1, MITOCHONDRIAL-RELATED"/>
    <property type="match status" value="1"/>
</dbReference>
<dbReference type="EMBL" id="UGOD01000004">
    <property type="protein sequence ID" value="STX81451.1"/>
    <property type="molecule type" value="Genomic_DNA"/>
</dbReference>
<keyword evidence="5" id="KW-0460">Magnesium</keyword>
<evidence type="ECO:0000256" key="3">
    <source>
        <dbReference type="ARBA" id="ARBA00022695"/>
    </source>
</evidence>
<keyword evidence="7" id="KW-0051">Antiviral defense</keyword>
<dbReference type="Proteomes" id="UP000254794">
    <property type="component" value="Unassembled WGS sequence"/>
</dbReference>
<evidence type="ECO:0000256" key="1">
    <source>
        <dbReference type="ARBA" id="ARBA00012493"/>
    </source>
</evidence>
<dbReference type="Pfam" id="PF08388">
    <property type="entry name" value="GIIM"/>
    <property type="match status" value="1"/>
</dbReference>
<keyword evidence="4" id="KW-0479">Metal-binding</keyword>
<evidence type="ECO:0000259" key="10">
    <source>
        <dbReference type="PROSITE" id="PS50878"/>
    </source>
</evidence>
<sequence>MTDVTLTGASSAKQLDWAAINWKIIECNVKRLQMRIAKATREGRPGQVKALQWLLTHSKSAKLLAVKRVTTNRGAKTPGTDRVVWRNSKQKYKAAMQLKRKSYQAQPLRRVYIPKRNGKQRPLGIPTMQDRAMQALYTMALEPVAETTGDKHSYGFRRMRSTADAVRQCFNVLAPKGAAQWVLEADIKSCFDHISHEWITQNIPLDKRVLQEWLKSGYVEQKKWFNTDAGTPQGGIISPMLANMVLDGLERAIKAGTKKSDKVNLVRYADDFIISGASEKVLMKVKSEVQTFLAAHGLTLSEEKTKITAISNGFNFLGFNVRRYNNSKTLVKPSKESIKDFLNKIRALIKSKPSVKASVLISQLNPVISGWANYYKHCVAQKAFAYVDSHIFRSLWRWAKKRHPNKSANWVREKYFRTRNQRQWVFSTTTITRSGVKEWQDIFIASSVPIRRHIKIRTDVNLFDSKDADYFTSRMLRYKQSRIVV</sequence>
<dbReference type="CDD" id="cd01651">
    <property type="entry name" value="RT_G2_intron"/>
    <property type="match status" value="1"/>
</dbReference>
<organism evidence="11 13">
    <name type="scientific">Legionella busanensis</name>
    <dbReference type="NCBI Taxonomy" id="190655"/>
    <lineage>
        <taxon>Bacteria</taxon>
        <taxon>Pseudomonadati</taxon>
        <taxon>Pseudomonadota</taxon>
        <taxon>Gammaproteobacteria</taxon>
        <taxon>Legionellales</taxon>
        <taxon>Legionellaceae</taxon>
        <taxon>Legionella</taxon>
    </lineage>
</organism>
<protein>
    <recommendedName>
        <fullName evidence="1">RNA-directed DNA polymerase</fullName>
        <ecNumber evidence="1">2.7.7.49</ecNumber>
    </recommendedName>
</protein>
<keyword evidence="6 11" id="KW-0695">RNA-directed DNA polymerase</keyword>
<dbReference type="PRINTS" id="PR00866">
    <property type="entry name" value="RNADNAPOLMS"/>
</dbReference>
<dbReference type="GO" id="GO:0051607">
    <property type="term" value="P:defense response to virus"/>
    <property type="evidence" value="ECO:0007669"/>
    <property type="project" value="UniProtKB-KW"/>
</dbReference>
<feature type="domain" description="Reverse transcriptase" evidence="10">
    <location>
        <begin position="94"/>
        <end position="321"/>
    </location>
</feature>
<evidence type="ECO:0000256" key="2">
    <source>
        <dbReference type="ARBA" id="ARBA00022679"/>
    </source>
</evidence>
<dbReference type="InterPro" id="IPR013597">
    <property type="entry name" value="Mat_intron_G2"/>
</dbReference>
<dbReference type="Gene3D" id="3.30.70.270">
    <property type="match status" value="1"/>
</dbReference>
<dbReference type="PANTHER" id="PTHR34047:SF10">
    <property type="entry name" value="GROUP II INTRON-ASSOCIATED OPEN READING FRAME"/>
    <property type="match status" value="1"/>
</dbReference>
<keyword evidence="3" id="KW-0548">Nucleotidyltransferase</keyword>
<dbReference type="AlphaFoldDB" id="A0A378KAN5"/>
<accession>A0A378KAN5</accession>
<keyword evidence="2" id="KW-0808">Transferase</keyword>
<name>A0A378KAN5_9GAMM</name>
<dbReference type="NCBIfam" id="TIGR04416">
    <property type="entry name" value="group_II_RT_mat"/>
    <property type="match status" value="1"/>
</dbReference>
<dbReference type="Pfam" id="PF13655">
    <property type="entry name" value="RVT_N"/>
    <property type="match status" value="1"/>
</dbReference>
<evidence type="ECO:0000256" key="6">
    <source>
        <dbReference type="ARBA" id="ARBA00022918"/>
    </source>
</evidence>
<evidence type="ECO:0000256" key="5">
    <source>
        <dbReference type="ARBA" id="ARBA00022842"/>
    </source>
</evidence>
<evidence type="ECO:0000313" key="12">
    <source>
        <dbReference type="EMBL" id="STX81451.1"/>
    </source>
</evidence>
<keyword evidence="13" id="KW-1185">Reference proteome</keyword>
<dbReference type="GO" id="GO:0003964">
    <property type="term" value="F:RNA-directed DNA polymerase activity"/>
    <property type="evidence" value="ECO:0007669"/>
    <property type="project" value="UniProtKB-KW"/>
</dbReference>
<dbReference type="InterPro" id="IPR000123">
    <property type="entry name" value="Reverse_transcriptase_msDNA"/>
</dbReference>
<evidence type="ECO:0000256" key="4">
    <source>
        <dbReference type="ARBA" id="ARBA00022723"/>
    </source>
</evidence>
<dbReference type="RefSeq" id="WP_115332782.1">
    <property type="nucleotide sequence ID" value="NZ_CAAAHP010000016.1"/>
</dbReference>
<dbReference type="InterPro" id="IPR025960">
    <property type="entry name" value="RVT_N"/>
</dbReference>
<comment type="catalytic activity">
    <reaction evidence="9">
        <text>DNA(n) + a 2'-deoxyribonucleoside 5'-triphosphate = DNA(n+1) + diphosphate</text>
        <dbReference type="Rhea" id="RHEA:22508"/>
        <dbReference type="Rhea" id="RHEA-COMP:17339"/>
        <dbReference type="Rhea" id="RHEA-COMP:17340"/>
        <dbReference type="ChEBI" id="CHEBI:33019"/>
        <dbReference type="ChEBI" id="CHEBI:61560"/>
        <dbReference type="ChEBI" id="CHEBI:173112"/>
        <dbReference type="EC" id="2.7.7.49"/>
    </reaction>
</comment>
<dbReference type="GO" id="GO:0003723">
    <property type="term" value="F:RNA binding"/>
    <property type="evidence" value="ECO:0007669"/>
    <property type="project" value="InterPro"/>
</dbReference>
<evidence type="ECO:0000256" key="7">
    <source>
        <dbReference type="ARBA" id="ARBA00023118"/>
    </source>
</evidence>
<evidence type="ECO:0000313" key="13">
    <source>
        <dbReference type="Proteomes" id="UP000254794"/>
    </source>
</evidence>
<dbReference type="InterPro" id="IPR030931">
    <property type="entry name" value="Group_II_RT_mat"/>
</dbReference>